<evidence type="ECO:0000256" key="1">
    <source>
        <dbReference type="SAM" id="Phobius"/>
    </source>
</evidence>
<dbReference type="AlphaFoldDB" id="A0A2U3K4L0"/>
<feature type="transmembrane region" description="Helical" evidence="1">
    <location>
        <begin position="23"/>
        <end position="45"/>
    </location>
</feature>
<keyword evidence="1" id="KW-0812">Transmembrane</keyword>
<dbReference type="EMBL" id="OMOF01000042">
    <property type="protein sequence ID" value="SPF34527.1"/>
    <property type="molecule type" value="Genomic_DNA"/>
</dbReference>
<keyword evidence="1" id="KW-0472">Membrane</keyword>
<dbReference type="Proteomes" id="UP000238916">
    <property type="component" value="Unassembled WGS sequence"/>
</dbReference>
<name>A0A2U3K4L0_9FIRM</name>
<accession>A0A2U3K4L0</accession>
<reference evidence="3" key="1">
    <citation type="submission" date="2018-02" db="EMBL/GenBank/DDBJ databases">
        <authorList>
            <person name="Hausmann B."/>
        </authorList>
    </citation>
    <scope>NUCLEOTIDE SEQUENCE [LARGE SCALE GENOMIC DNA]</scope>
    <source>
        <strain evidence="3">Peat soil MAG SbF1</strain>
    </source>
</reference>
<proteinExistence type="predicted"/>
<evidence type="ECO:0000313" key="2">
    <source>
        <dbReference type="EMBL" id="SPF34527.1"/>
    </source>
</evidence>
<protein>
    <submittedName>
        <fullName evidence="2">Uncharacterized protein</fullName>
    </submittedName>
</protein>
<organism evidence="2 3">
    <name type="scientific">Candidatus Desulfosporosinus infrequens</name>
    <dbReference type="NCBI Taxonomy" id="2043169"/>
    <lineage>
        <taxon>Bacteria</taxon>
        <taxon>Bacillati</taxon>
        <taxon>Bacillota</taxon>
        <taxon>Clostridia</taxon>
        <taxon>Eubacteriales</taxon>
        <taxon>Desulfitobacteriaceae</taxon>
        <taxon>Desulfosporosinus</taxon>
    </lineage>
</organism>
<keyword evidence="1" id="KW-1133">Transmembrane helix</keyword>
<sequence>MSCLPPVRNPELRTFSIFTKNKYMALVMFLEVMLPIYDLHLRIFLAVGLGR</sequence>
<gene>
    <name evidence="2" type="ORF">SBF1_1360003</name>
</gene>
<evidence type="ECO:0000313" key="3">
    <source>
        <dbReference type="Proteomes" id="UP000238916"/>
    </source>
</evidence>